<dbReference type="PANTHER" id="PTHR11937">
    <property type="entry name" value="ACTIN"/>
    <property type="match status" value="1"/>
</dbReference>
<reference evidence="7" key="1">
    <citation type="submission" date="2022-10" db="EMBL/GenBank/DDBJ databases">
        <title>Novel sulphate-reducing endosymbionts in the free-living metamonad Anaeramoeba.</title>
        <authorList>
            <person name="Jerlstrom-Hultqvist J."/>
            <person name="Cepicka I."/>
            <person name="Gallot-Lavallee L."/>
            <person name="Salas-Leiva D."/>
            <person name="Curtis B.A."/>
            <person name="Zahonova K."/>
            <person name="Pipaliya S."/>
            <person name="Dacks J."/>
            <person name="Roger A.J."/>
        </authorList>
    </citation>
    <scope>NUCLEOTIDE SEQUENCE</scope>
    <source>
        <strain evidence="7">BMAN</strain>
    </source>
</reference>
<evidence type="ECO:0000313" key="7">
    <source>
        <dbReference type="EMBL" id="KAJ5079958.1"/>
    </source>
</evidence>
<proteinExistence type="inferred from homology"/>
<evidence type="ECO:0000256" key="4">
    <source>
        <dbReference type="ARBA" id="ARBA00022840"/>
    </source>
</evidence>
<dbReference type="FunFam" id="3.30.420.40:FF:000148">
    <property type="entry name" value="Actin, alpha skeletal muscle"/>
    <property type="match status" value="1"/>
</dbReference>
<dbReference type="AlphaFoldDB" id="A0A9Q0LYW2"/>
<dbReference type="GO" id="GO:0005524">
    <property type="term" value="F:ATP binding"/>
    <property type="evidence" value="ECO:0007669"/>
    <property type="project" value="UniProtKB-KW"/>
</dbReference>
<evidence type="ECO:0000313" key="8">
    <source>
        <dbReference type="Proteomes" id="UP001149090"/>
    </source>
</evidence>
<dbReference type="Gene3D" id="3.30.420.40">
    <property type="match status" value="2"/>
</dbReference>
<dbReference type="GO" id="GO:0005856">
    <property type="term" value="C:cytoskeleton"/>
    <property type="evidence" value="ECO:0007669"/>
    <property type="project" value="UniProtKB-SubCell"/>
</dbReference>
<accession>A0A9Q0LYW2</accession>
<protein>
    <submittedName>
        <fullName evidence="7">Actin-42a</fullName>
    </submittedName>
</protein>
<keyword evidence="5" id="KW-0206">Cytoskeleton</keyword>
<gene>
    <name evidence="7" type="ORF">M0811_14288</name>
</gene>
<evidence type="ECO:0000256" key="3">
    <source>
        <dbReference type="ARBA" id="ARBA00022741"/>
    </source>
</evidence>
<dbReference type="EMBL" id="JAPDFW010000019">
    <property type="protein sequence ID" value="KAJ5079958.1"/>
    <property type="molecule type" value="Genomic_DNA"/>
</dbReference>
<evidence type="ECO:0000256" key="6">
    <source>
        <dbReference type="RuleBase" id="RU000487"/>
    </source>
</evidence>
<keyword evidence="8" id="KW-1185">Reference proteome</keyword>
<dbReference type="Pfam" id="PF00022">
    <property type="entry name" value="Actin"/>
    <property type="match status" value="1"/>
</dbReference>
<comment type="similarity">
    <text evidence="6">Belongs to the actin family.</text>
</comment>
<dbReference type="Gene3D" id="3.90.640.10">
    <property type="entry name" value="Actin, Chain A, domain 4"/>
    <property type="match status" value="1"/>
</dbReference>
<evidence type="ECO:0000256" key="2">
    <source>
        <dbReference type="ARBA" id="ARBA00022490"/>
    </source>
</evidence>
<dbReference type="SMART" id="SM00268">
    <property type="entry name" value="ACTIN"/>
    <property type="match status" value="1"/>
</dbReference>
<dbReference type="InterPro" id="IPR043129">
    <property type="entry name" value="ATPase_NBD"/>
</dbReference>
<keyword evidence="4" id="KW-0067">ATP-binding</keyword>
<evidence type="ECO:0000256" key="1">
    <source>
        <dbReference type="ARBA" id="ARBA00004245"/>
    </source>
</evidence>
<dbReference type="InterPro" id="IPR004000">
    <property type="entry name" value="Actin"/>
</dbReference>
<sequence length="369" mass="42079">MVDEIVPVVIQNGSNTIKAGFAGDDTPNVVFPSIIGKPRNSIEKTEKECYFGEEAKSKRGILMIKYMIENGMIVNFDDMEKIWHHTFYNELRINPEEHPLLLTESPLNPRANREKITQIMFETFKTPAFYLENTSVLSLYASGRKTGVVIDWNDNMYGVHPVYEGSVLNHSILHYFVSANDITFYLIKMLNEKGYSFQTSAEFEIVKDIQEKCCYVSLDFDKELDLDEKMIQKNYELPNGQVISIGNERFRAPEVIFKPSLIGMEQASVSETLYNTILKCDHDIRKELYANIVLSGENSFFPGISQRFAKEISEFVPSVINVNVISPENQNSVWIGGSIFASLSGFVNLCISKDDYEDFGPSLIHRKCF</sequence>
<evidence type="ECO:0000256" key="5">
    <source>
        <dbReference type="ARBA" id="ARBA00023212"/>
    </source>
</evidence>
<keyword evidence="2" id="KW-0963">Cytoplasm</keyword>
<dbReference type="FunFam" id="3.90.640.10:FF:000047">
    <property type="entry name" value="Actin, alpha skeletal muscle"/>
    <property type="match status" value="1"/>
</dbReference>
<comment type="caution">
    <text evidence="7">The sequence shown here is derived from an EMBL/GenBank/DDBJ whole genome shotgun (WGS) entry which is preliminary data.</text>
</comment>
<dbReference type="SUPFAM" id="SSF53067">
    <property type="entry name" value="Actin-like ATPase domain"/>
    <property type="match status" value="2"/>
</dbReference>
<dbReference type="PRINTS" id="PR00190">
    <property type="entry name" value="ACTIN"/>
</dbReference>
<name>A0A9Q0LYW2_ANAIG</name>
<dbReference type="Proteomes" id="UP001149090">
    <property type="component" value="Unassembled WGS sequence"/>
</dbReference>
<organism evidence="7 8">
    <name type="scientific">Anaeramoeba ignava</name>
    <name type="common">Anaerobic marine amoeba</name>
    <dbReference type="NCBI Taxonomy" id="1746090"/>
    <lineage>
        <taxon>Eukaryota</taxon>
        <taxon>Metamonada</taxon>
        <taxon>Anaeramoebidae</taxon>
        <taxon>Anaeramoeba</taxon>
    </lineage>
</organism>
<comment type="subcellular location">
    <subcellularLocation>
        <location evidence="1">Cytoplasm</location>
        <location evidence="1">Cytoskeleton</location>
    </subcellularLocation>
</comment>
<keyword evidence="3" id="KW-0547">Nucleotide-binding</keyword>